<gene>
    <name evidence="2" type="ORF">EGYM00163_LOCUS17032</name>
</gene>
<keyword evidence="1" id="KW-1133">Transmembrane helix</keyword>
<feature type="transmembrane region" description="Helical" evidence="1">
    <location>
        <begin position="130"/>
        <end position="147"/>
    </location>
</feature>
<feature type="transmembrane region" description="Helical" evidence="1">
    <location>
        <begin position="184"/>
        <end position="204"/>
    </location>
</feature>
<dbReference type="EMBL" id="HBJA01048224">
    <property type="protein sequence ID" value="CAE0805906.1"/>
    <property type="molecule type" value="Transcribed_RNA"/>
</dbReference>
<accession>A0A7S4CTH0</accession>
<evidence type="ECO:0008006" key="3">
    <source>
        <dbReference type="Google" id="ProtNLM"/>
    </source>
</evidence>
<feature type="transmembrane region" description="Helical" evidence="1">
    <location>
        <begin position="41"/>
        <end position="61"/>
    </location>
</feature>
<evidence type="ECO:0000256" key="1">
    <source>
        <dbReference type="SAM" id="Phobius"/>
    </source>
</evidence>
<feature type="transmembrane region" description="Helical" evidence="1">
    <location>
        <begin position="105"/>
        <end position="124"/>
    </location>
</feature>
<evidence type="ECO:0000313" key="2">
    <source>
        <dbReference type="EMBL" id="CAE0805906.1"/>
    </source>
</evidence>
<name>A0A7S4CTH0_9EUGL</name>
<proteinExistence type="predicted"/>
<feature type="transmembrane region" description="Helical" evidence="1">
    <location>
        <begin position="159"/>
        <end position="178"/>
    </location>
</feature>
<keyword evidence="1" id="KW-0812">Transmembrane</keyword>
<protein>
    <recommendedName>
        <fullName evidence="3">TLC domain-containing protein</fullName>
    </recommendedName>
</protein>
<sequence length="228" mass="25151">MLTSSHLLGLAVSTAGGFGLNAVASRCLSHEPLHGFPRWRWYLSVCLQVVVFPPVVGLALAMNHGLSSKFLTLAWADYPDPTFALAYIYVLFGSQARDILKWENMLLWVHHVVVMSTCAATLAAPAGAGLYIMGTFILELGSIFFNLRTMYPESEPLKWMYYVTMPISNLLALGLGGFMCFTKLPGIGLGFKSLFGLSVLGVTFGRHRHQMIDMGRWGGSKKQENKKN</sequence>
<dbReference type="AlphaFoldDB" id="A0A7S4CTH0"/>
<reference evidence="2" key="1">
    <citation type="submission" date="2021-01" db="EMBL/GenBank/DDBJ databases">
        <authorList>
            <person name="Corre E."/>
            <person name="Pelletier E."/>
            <person name="Niang G."/>
            <person name="Scheremetjew M."/>
            <person name="Finn R."/>
            <person name="Kale V."/>
            <person name="Holt S."/>
            <person name="Cochrane G."/>
            <person name="Meng A."/>
            <person name="Brown T."/>
            <person name="Cohen L."/>
        </authorList>
    </citation>
    <scope>NUCLEOTIDE SEQUENCE</scope>
    <source>
        <strain evidence="2">CCMP1594</strain>
    </source>
</reference>
<organism evidence="2">
    <name type="scientific">Eutreptiella gymnastica</name>
    <dbReference type="NCBI Taxonomy" id="73025"/>
    <lineage>
        <taxon>Eukaryota</taxon>
        <taxon>Discoba</taxon>
        <taxon>Euglenozoa</taxon>
        <taxon>Euglenida</taxon>
        <taxon>Spirocuta</taxon>
        <taxon>Euglenophyceae</taxon>
        <taxon>Eutreptiales</taxon>
        <taxon>Eutreptiaceae</taxon>
        <taxon>Eutreptiella</taxon>
    </lineage>
</organism>
<keyword evidence="1" id="KW-0472">Membrane</keyword>